<organism evidence="1 2">
    <name type="scientific">Aliiroseovarius salicola</name>
    <dbReference type="NCBI Taxonomy" id="3009082"/>
    <lineage>
        <taxon>Bacteria</taxon>
        <taxon>Pseudomonadati</taxon>
        <taxon>Pseudomonadota</taxon>
        <taxon>Alphaproteobacteria</taxon>
        <taxon>Rhodobacterales</taxon>
        <taxon>Paracoccaceae</taxon>
        <taxon>Aliiroseovarius</taxon>
    </lineage>
</organism>
<evidence type="ECO:0000313" key="2">
    <source>
        <dbReference type="Proteomes" id="UP001528040"/>
    </source>
</evidence>
<dbReference type="EMBL" id="JAQIIO010000005">
    <property type="protein sequence ID" value="MDA5094650.1"/>
    <property type="molecule type" value="Genomic_DNA"/>
</dbReference>
<protein>
    <submittedName>
        <fullName evidence="1">Uncharacterized protein</fullName>
    </submittedName>
</protein>
<proteinExistence type="predicted"/>
<gene>
    <name evidence="1" type="ORF">O2N63_11195</name>
</gene>
<accession>A0ABT4W2B0</accession>
<dbReference type="RefSeq" id="WP_271054355.1">
    <property type="nucleotide sequence ID" value="NZ_JAQIIO010000005.1"/>
</dbReference>
<evidence type="ECO:0000313" key="1">
    <source>
        <dbReference type="EMBL" id="MDA5094650.1"/>
    </source>
</evidence>
<keyword evidence="2" id="KW-1185">Reference proteome</keyword>
<name>A0ABT4W2B0_9RHOB</name>
<comment type="caution">
    <text evidence="1">The sequence shown here is derived from an EMBL/GenBank/DDBJ whole genome shotgun (WGS) entry which is preliminary data.</text>
</comment>
<sequence length="53" mass="6029">MTSLGKALFARLKAWPIIIFRSITTSKRVYFHAPPSAKISDFSFEIEMVNPDV</sequence>
<reference evidence="1 2" key="1">
    <citation type="submission" date="2023-01" db="EMBL/GenBank/DDBJ databases">
        <authorList>
            <person name="Yoon J.-W."/>
        </authorList>
    </citation>
    <scope>NUCLEOTIDE SEQUENCE [LARGE SCALE GENOMIC DNA]</scope>
    <source>
        <strain evidence="1 2">KMU-50</strain>
    </source>
</reference>
<dbReference type="Proteomes" id="UP001528040">
    <property type="component" value="Unassembled WGS sequence"/>
</dbReference>